<gene>
    <name evidence="1" type="ORF">SDC9_66914</name>
</gene>
<accession>A0A644Y2V9</accession>
<dbReference type="Pfam" id="PF08713">
    <property type="entry name" value="DNA_alkylation"/>
    <property type="match status" value="1"/>
</dbReference>
<dbReference type="InterPro" id="IPR014825">
    <property type="entry name" value="DNA_alkylation"/>
</dbReference>
<comment type="caution">
    <text evidence="1">The sequence shown here is derived from an EMBL/GenBank/DDBJ whole genome shotgun (WGS) entry which is preliminary data.</text>
</comment>
<name>A0A644Y2V9_9ZZZZ</name>
<dbReference type="SUPFAM" id="SSF48371">
    <property type="entry name" value="ARM repeat"/>
    <property type="match status" value="1"/>
</dbReference>
<dbReference type="EMBL" id="VSSQ01003393">
    <property type="protein sequence ID" value="MPM20484.1"/>
    <property type="molecule type" value="Genomic_DNA"/>
</dbReference>
<evidence type="ECO:0008006" key="2">
    <source>
        <dbReference type="Google" id="ProtNLM"/>
    </source>
</evidence>
<dbReference type="InterPro" id="IPR016024">
    <property type="entry name" value="ARM-type_fold"/>
</dbReference>
<dbReference type="Gene3D" id="1.25.10.90">
    <property type="match status" value="1"/>
</dbReference>
<protein>
    <recommendedName>
        <fullName evidence="2">DNA alkylation repair enzyme</fullName>
    </recommendedName>
</protein>
<reference evidence="1" key="1">
    <citation type="submission" date="2019-08" db="EMBL/GenBank/DDBJ databases">
        <authorList>
            <person name="Kucharzyk K."/>
            <person name="Murdoch R.W."/>
            <person name="Higgins S."/>
            <person name="Loffler F."/>
        </authorList>
    </citation>
    <scope>NUCLEOTIDE SEQUENCE</scope>
</reference>
<evidence type="ECO:0000313" key="1">
    <source>
        <dbReference type="EMBL" id="MPM20484.1"/>
    </source>
</evidence>
<organism evidence="1">
    <name type="scientific">bioreactor metagenome</name>
    <dbReference type="NCBI Taxonomy" id="1076179"/>
    <lineage>
        <taxon>unclassified sequences</taxon>
        <taxon>metagenomes</taxon>
        <taxon>ecological metagenomes</taxon>
    </lineage>
</organism>
<dbReference type="PANTHER" id="PTHR34070">
    <property type="entry name" value="ARMADILLO-TYPE FOLD"/>
    <property type="match status" value="1"/>
</dbReference>
<sequence>MSIKNLYHQKLLTEIDKLKSKSSESETQWVQRYLGTNKLFYNFSTKQLVDLVKNFIKESNLSPSKTIELLNSLYQNGTTYNEIAIAGKIVNFSKINNKNFDPNNLDLWLNYTCGWAENDGLCQSNFTADVLLSNWSEWSKILKQFNQSQNINKRRASLVLLTKSVDKSPDLRLSKLAFANIEKLKGETDILITKAVSWLLRSLVAFHKSEVLKYLEDNKDSLPKIAYREALSKALTGRKYNNQKKKN</sequence>
<proteinExistence type="predicted"/>
<dbReference type="PANTHER" id="PTHR34070:SF1">
    <property type="entry name" value="DNA ALKYLATION REPAIR PROTEIN"/>
    <property type="match status" value="1"/>
</dbReference>
<dbReference type="AlphaFoldDB" id="A0A644Y2V9"/>